<evidence type="ECO:0000256" key="1">
    <source>
        <dbReference type="SAM" id="MobiDB-lite"/>
    </source>
</evidence>
<name>A0A7R9FU42_9CRUS</name>
<gene>
    <name evidence="2" type="ORF">DSTB1V02_LOCUS14396</name>
</gene>
<accession>A0A7R9FU42</accession>
<feature type="region of interest" description="Disordered" evidence="1">
    <location>
        <begin position="259"/>
        <end position="283"/>
    </location>
</feature>
<keyword evidence="3" id="KW-1185">Reference proteome</keyword>
<proteinExistence type="predicted"/>
<protein>
    <submittedName>
        <fullName evidence="2">Uncharacterized protein</fullName>
    </submittedName>
</protein>
<feature type="non-terminal residue" evidence="2">
    <location>
        <position position="1"/>
    </location>
</feature>
<evidence type="ECO:0000313" key="2">
    <source>
        <dbReference type="EMBL" id="CAD7254650.1"/>
    </source>
</evidence>
<reference evidence="2" key="1">
    <citation type="submission" date="2020-11" db="EMBL/GenBank/DDBJ databases">
        <authorList>
            <person name="Tran Van P."/>
        </authorList>
    </citation>
    <scope>NUCLEOTIDE SEQUENCE</scope>
</reference>
<evidence type="ECO:0000313" key="3">
    <source>
        <dbReference type="Proteomes" id="UP000677054"/>
    </source>
</evidence>
<dbReference type="AlphaFoldDB" id="A0A7R9FU42"/>
<dbReference type="EMBL" id="CAJPEV010011343">
    <property type="protein sequence ID" value="CAG0906218.1"/>
    <property type="molecule type" value="Genomic_DNA"/>
</dbReference>
<feature type="region of interest" description="Disordered" evidence="1">
    <location>
        <begin position="105"/>
        <end position="130"/>
    </location>
</feature>
<feature type="region of interest" description="Disordered" evidence="1">
    <location>
        <begin position="36"/>
        <end position="71"/>
    </location>
</feature>
<dbReference type="Proteomes" id="UP000677054">
    <property type="component" value="Unassembled WGS sequence"/>
</dbReference>
<sequence>GTRKRLGVGPHAERSVFAGMHPSALVPFVPSCSDRLEETRKRLGPSPACDAGKNVGDSEDGSRRDPCVRSRNGSPVLLARSPRATLLRLFPAAILNDSPVASVSIADPAPRRKQPGRSAPATSFEREEGRFDRSMSFVRRSNPFSRRVRVVKARVSSSAVEGTIPGTRTPQEPTEIRLKIARPALPCDGGTEGEDPPFAEEEDRRAVFVPETRFRLPHLRRDAVETKDLFSRRAGNPMPKPAFDLRTDRTICEAFEGKRRGGSFSFGETKSERNSPSYDDSRSSCMHYHWVDRARVCEEFS</sequence>
<dbReference type="EMBL" id="LR910861">
    <property type="protein sequence ID" value="CAD7254650.1"/>
    <property type="molecule type" value="Genomic_DNA"/>
</dbReference>
<organism evidence="2">
    <name type="scientific">Darwinula stevensoni</name>
    <dbReference type="NCBI Taxonomy" id="69355"/>
    <lineage>
        <taxon>Eukaryota</taxon>
        <taxon>Metazoa</taxon>
        <taxon>Ecdysozoa</taxon>
        <taxon>Arthropoda</taxon>
        <taxon>Crustacea</taxon>
        <taxon>Oligostraca</taxon>
        <taxon>Ostracoda</taxon>
        <taxon>Podocopa</taxon>
        <taxon>Podocopida</taxon>
        <taxon>Darwinulocopina</taxon>
        <taxon>Darwinuloidea</taxon>
        <taxon>Darwinulidae</taxon>
        <taxon>Darwinula</taxon>
    </lineage>
</organism>